<proteinExistence type="predicted"/>
<dbReference type="OMA" id="FRYMEDS"/>
<dbReference type="RefSeq" id="XP_001609625.1">
    <property type="nucleotide sequence ID" value="XM_001609575.1"/>
</dbReference>
<dbReference type="EMBL" id="AAXT01000003">
    <property type="protein sequence ID" value="EDO06057.1"/>
    <property type="molecule type" value="Genomic_DNA"/>
</dbReference>
<feature type="signal peptide" evidence="1">
    <location>
        <begin position="1"/>
        <end position="21"/>
    </location>
</feature>
<comment type="caution">
    <text evidence="2">The sequence shown here is derived from an EMBL/GenBank/DDBJ whole genome shotgun (WGS) entry which is preliminary data.</text>
</comment>
<dbReference type="Proteomes" id="UP000002173">
    <property type="component" value="Unassembled WGS sequence"/>
</dbReference>
<dbReference type="eggNOG" id="ENOG502SREI">
    <property type="taxonomic scope" value="Eukaryota"/>
</dbReference>
<keyword evidence="1" id="KW-0732">Signal</keyword>
<accession>A7ASZ6</accession>
<dbReference type="GeneID" id="5477849"/>
<organism evidence="2 3">
    <name type="scientific">Babesia bovis</name>
    <dbReference type="NCBI Taxonomy" id="5865"/>
    <lineage>
        <taxon>Eukaryota</taxon>
        <taxon>Sar</taxon>
        <taxon>Alveolata</taxon>
        <taxon>Apicomplexa</taxon>
        <taxon>Aconoidasida</taxon>
        <taxon>Piroplasmida</taxon>
        <taxon>Babesiidae</taxon>
        <taxon>Babesia</taxon>
    </lineage>
</organism>
<dbReference type="InParanoid" id="A7ASZ6"/>
<name>A7ASZ6_BABBO</name>
<dbReference type="VEuPathDB" id="PiroplasmaDB:BBOV_II000970"/>
<reference evidence="3" key="3">
    <citation type="journal article" date="2021" name="Int. J. Parasitol.">
        <title>Comparative analysis of gene expression between Babesia bovis blood stages and kinetes allowed by improved genome annotation.</title>
        <authorList>
            <person name="Ueti M.W."/>
            <person name="Johnson W.C."/>
            <person name="Kappmeyer L.S."/>
            <person name="Herndon D.R."/>
            <person name="Mousel M.R."/>
            <person name="Reif K.E."/>
            <person name="Taus N.S."/>
            <person name="Ifeonu O.O."/>
            <person name="Silva J.C."/>
            <person name="Suarez C.E."/>
            <person name="Brayton K.A."/>
        </authorList>
    </citation>
    <scope>NUCLEOTIDE SEQUENCE [LARGE SCALE GENOMIC DNA]</scope>
</reference>
<keyword evidence="3" id="KW-1185">Reference proteome</keyword>
<protein>
    <submittedName>
        <fullName evidence="2">Uncharacterized protein</fullName>
    </submittedName>
</protein>
<feature type="chain" id="PRO_5002704827" evidence="1">
    <location>
        <begin position="22"/>
        <end position="480"/>
    </location>
</feature>
<evidence type="ECO:0000256" key="1">
    <source>
        <dbReference type="SAM" id="SignalP"/>
    </source>
</evidence>
<gene>
    <name evidence="2" type="ORF">BBOV_II000970</name>
</gene>
<sequence length="480" mass="56129">MRNLILLYLIYIASYCGNGLSLRSVAFHGKNAYVSNAPPCFCNKVFGPIFAKYPDYLEDPLEYASAVEYSTGKYPPYPYYDAPRNLFFNRGTNDVVEEDDFEIRRAFLVNSLLRRRGDSAIPLDSSPISRVKRSVSGNYQDYLYIPGNKHLRDLMRTDLAEYDLLCRGIAPWPSYEEIQSEQRAVKTSLFVELESSHHLENLILGKRMFIKDLRTLGDARMEQRRWYERSFEKEWPLTYKEYAALPLDIREAYYANRYCVSTEDERFHMILNYKKSLVNTVHQQHPLEFLHLEDSYTYTPRKSPIHMDLSNWDDPLYAPWRMRTEECIRDCITYDWPPELVRFHTSFDVYDITWLPGAIKIVVENVRNEGHLISDKELKLMLLKIEHRLEELDEQEDIQSITNHAIMLVARDVRAFQTLSCRRDWNCNVGKRVMLTLSDDSASNISGIMKGSHSSTGLTIEVDGQEQTIALNFIQNIRLI</sequence>
<dbReference type="KEGG" id="bbo:BBOV_II000970"/>
<evidence type="ECO:0000313" key="3">
    <source>
        <dbReference type="Proteomes" id="UP000002173"/>
    </source>
</evidence>
<reference evidence="3" key="2">
    <citation type="journal article" date="2020" name="Data Brief">
        <title>Transcriptome dataset of Babesia bovis life stages within vertebrate and invertebrate hosts.</title>
        <authorList>
            <person name="Ueti M.W."/>
            <person name="Johnson W.C."/>
            <person name="Kappmeyer L.S."/>
            <person name="Herndon D.R."/>
            <person name="Mousel M.R."/>
            <person name="Reif K.E."/>
            <person name="Taus N.S."/>
            <person name="Ifeonu O.O."/>
            <person name="Silva J.C."/>
            <person name="Suarez C.E."/>
            <person name="Brayton K.A."/>
        </authorList>
    </citation>
    <scope>NUCLEOTIDE SEQUENCE [LARGE SCALE GENOMIC DNA]</scope>
</reference>
<reference evidence="2 3" key="1">
    <citation type="journal article" date="2007" name="PLoS Pathog.">
        <title>Genome sequence of Babesia bovis and comparative analysis of apicomplexan hemoprotozoa.</title>
        <authorList>
            <person name="Brayton K.A."/>
            <person name="Lau A.O.T."/>
            <person name="Herndon D.R."/>
            <person name="Hannick L."/>
            <person name="Kappmeyer L.S."/>
            <person name="Berens S.J."/>
            <person name="Bidwell S.L."/>
            <person name="Brown W.C."/>
            <person name="Crabtree J."/>
            <person name="Fadrosh D."/>
            <person name="Feldblum T."/>
            <person name="Forberger H.A."/>
            <person name="Haas B.J."/>
            <person name="Howell J.M."/>
            <person name="Khouri H."/>
            <person name="Koo H."/>
            <person name="Mann D.J."/>
            <person name="Norimine J."/>
            <person name="Paulsen I.T."/>
            <person name="Radune D."/>
            <person name="Ren Q."/>
            <person name="Smith R.K. Jr."/>
            <person name="Suarez C.E."/>
            <person name="White O."/>
            <person name="Wortman J.R."/>
            <person name="Knowles D.P. Jr."/>
            <person name="McElwain T.F."/>
            <person name="Nene V.M."/>
        </authorList>
    </citation>
    <scope>NUCLEOTIDE SEQUENCE [LARGE SCALE GENOMIC DNA]</scope>
    <source>
        <strain evidence="2">T2Bo</strain>
    </source>
</reference>
<evidence type="ECO:0000313" key="2">
    <source>
        <dbReference type="EMBL" id="EDO06057.1"/>
    </source>
</evidence>
<dbReference type="AlphaFoldDB" id="A7ASZ6"/>